<dbReference type="InterPro" id="IPR029045">
    <property type="entry name" value="ClpP/crotonase-like_dom_sf"/>
</dbReference>
<dbReference type="PANTHER" id="PTHR32060">
    <property type="entry name" value="TAIL-SPECIFIC PROTEASE"/>
    <property type="match status" value="1"/>
</dbReference>
<dbReference type="InterPro" id="IPR001478">
    <property type="entry name" value="PDZ"/>
</dbReference>
<dbReference type="PROSITE" id="PS51257">
    <property type="entry name" value="PROKAR_LIPOPROTEIN"/>
    <property type="match status" value="1"/>
</dbReference>
<dbReference type="SMART" id="SM00245">
    <property type="entry name" value="TSPc"/>
    <property type="match status" value="1"/>
</dbReference>
<keyword evidence="1" id="KW-0732">Signal</keyword>
<accession>A0ABT9GVM7</accession>
<feature type="domain" description="PDZ" evidence="2">
    <location>
        <begin position="112"/>
        <end position="157"/>
    </location>
</feature>
<proteinExistence type="predicted"/>
<dbReference type="SUPFAM" id="SSF50156">
    <property type="entry name" value="PDZ domain-like"/>
    <property type="match status" value="1"/>
</dbReference>
<dbReference type="Gene3D" id="2.30.42.10">
    <property type="match status" value="1"/>
</dbReference>
<name>A0ABT9GVM7_9GAMM</name>
<organism evidence="3 4">
    <name type="scientific">Alkalimonas collagenimarina</name>
    <dbReference type="NCBI Taxonomy" id="400390"/>
    <lineage>
        <taxon>Bacteria</taxon>
        <taxon>Pseudomonadati</taxon>
        <taxon>Pseudomonadota</taxon>
        <taxon>Gammaproteobacteria</taxon>
        <taxon>Alkalimonas</taxon>
    </lineage>
</organism>
<dbReference type="EMBL" id="JAUZVZ010000003">
    <property type="protein sequence ID" value="MDP4535078.1"/>
    <property type="molecule type" value="Genomic_DNA"/>
</dbReference>
<reference evidence="3 4" key="1">
    <citation type="submission" date="2023-08" db="EMBL/GenBank/DDBJ databases">
        <authorList>
            <person name="Joshi A."/>
            <person name="Thite S."/>
        </authorList>
    </citation>
    <scope>NUCLEOTIDE SEQUENCE [LARGE SCALE GENOMIC DNA]</scope>
    <source>
        <strain evidence="3 4">AC40</strain>
    </source>
</reference>
<dbReference type="Gene3D" id="3.90.226.10">
    <property type="entry name" value="2-enoyl-CoA Hydratase, Chain A, domain 1"/>
    <property type="match status" value="1"/>
</dbReference>
<dbReference type="Proteomes" id="UP001231616">
    <property type="component" value="Unassembled WGS sequence"/>
</dbReference>
<comment type="caution">
    <text evidence="3">The sequence shown here is derived from an EMBL/GenBank/DDBJ whole genome shotgun (WGS) entry which is preliminary data.</text>
</comment>
<dbReference type="InterPro" id="IPR041613">
    <property type="entry name" value="Pept_S41_N"/>
</dbReference>
<evidence type="ECO:0000313" key="3">
    <source>
        <dbReference type="EMBL" id="MDP4535078.1"/>
    </source>
</evidence>
<feature type="signal peptide" evidence="1">
    <location>
        <begin position="1"/>
        <end position="21"/>
    </location>
</feature>
<dbReference type="PANTHER" id="PTHR32060:SF30">
    <property type="entry name" value="CARBOXY-TERMINAL PROCESSING PROTEASE CTPA"/>
    <property type="match status" value="1"/>
</dbReference>
<dbReference type="Pfam" id="PF18294">
    <property type="entry name" value="Pept_S41_N"/>
    <property type="match status" value="1"/>
</dbReference>
<evidence type="ECO:0000259" key="2">
    <source>
        <dbReference type="PROSITE" id="PS50106"/>
    </source>
</evidence>
<dbReference type="SUPFAM" id="SSF52096">
    <property type="entry name" value="ClpP/crotonase"/>
    <property type="match status" value="1"/>
</dbReference>
<evidence type="ECO:0000256" key="1">
    <source>
        <dbReference type="SAM" id="SignalP"/>
    </source>
</evidence>
<dbReference type="InterPro" id="IPR036034">
    <property type="entry name" value="PDZ_sf"/>
</dbReference>
<dbReference type="InterPro" id="IPR005151">
    <property type="entry name" value="Tail-specific_protease"/>
</dbReference>
<dbReference type="Gene3D" id="3.30.750.170">
    <property type="match status" value="1"/>
</dbReference>
<dbReference type="Pfam" id="PF03572">
    <property type="entry name" value="Peptidase_S41"/>
    <property type="match status" value="1"/>
</dbReference>
<dbReference type="CDD" id="cd07561">
    <property type="entry name" value="Peptidase_S41_CPP_like"/>
    <property type="match status" value="1"/>
</dbReference>
<feature type="chain" id="PRO_5046234595" evidence="1">
    <location>
        <begin position="22"/>
        <end position="462"/>
    </location>
</feature>
<keyword evidence="4" id="KW-1185">Reference proteome</keyword>
<protein>
    <submittedName>
        <fullName evidence="3">S41 family peptidase</fullName>
    </submittedName>
</protein>
<gene>
    <name evidence="3" type="ORF">Q3O60_02615</name>
</gene>
<dbReference type="RefSeq" id="WP_305892350.1">
    <property type="nucleotide sequence ID" value="NZ_JAUZVZ010000003.1"/>
</dbReference>
<evidence type="ECO:0000313" key="4">
    <source>
        <dbReference type="Proteomes" id="UP001231616"/>
    </source>
</evidence>
<sequence>MKQYIVVIAALLLFGCGGSGSGSGPVSSGNSADLTQFRGNNCPSTASANAEAFCLMFRNYLWYQQMPQTVNLTQFNSTNQLVQALSAPDDRFSYTLSADEYESRFINARFFGFGMSFSIVDNDSALLVRFVYDNGSAAEEGLRRGDRITEIEGKSVQQWYADIDAGIATNEDMFGGNDDGVMRDFVWSKPDGTEIQASFIKREVTTNTVLHTSVIEQEGQRIGYLVFNSFIEFSESELEEAFSYFKQQNIDELVLDVRYNGGGLIRVASQLASHIAWPKVQDETFVTFAYNNKNSQNNETWPFSLGQRGQSFLDLDRVMVLTTPGSCSSSELVINSLSPFIDVVQIGGATCGKPVGQSPEYFDSRRQVMFAVNFQTVNALGFGDYFDGLMPNCPASEVINGDWGAEDEPLLAEALHYAATNACSSASQQHFDDRVQSQGLPVQLRAPKTDLAKPFWHHWNEH</sequence>
<dbReference type="PROSITE" id="PS50106">
    <property type="entry name" value="PDZ"/>
    <property type="match status" value="1"/>
</dbReference>